<dbReference type="PANTHER" id="PTHR43726">
    <property type="entry name" value="3-METHYLORNITHINE SYNTHASE"/>
    <property type="match status" value="1"/>
</dbReference>
<sequence>MLDYKTKIELITLGVRTSIPPRRRGGGGPIGGIGFAVNGSIVSAPTKQWYVKESPYEIVEREGKFILLREDERIGYVEIPKAEYYKHTIKGVSAGFIVALDGINALVTSVSRRCVHVDSGKKCIFCAIEKNVTEPFILDKNPGDIVEAVKVAYEEDRTRHLTLTTGTTNLIDKGALKISEVARKVKEEVDIKIHAQVEAVNEKYLEVLYSSGVDTIGIHIETFDEKIRGTVVPGKPSIEEYLKCWREAVKLFGEWKVSSWIVIGLGEREESVVDGFKRTAEEGVIPYVAPFRPPPDDLVTRPDLKYIMRIYERLRDLRSEYDVKIEKCDAGCPKCTGCSAILETLS</sequence>
<dbReference type="InterPro" id="IPR006638">
    <property type="entry name" value="Elp3/MiaA/NifB-like_rSAM"/>
</dbReference>
<reference evidence="6 8" key="1">
    <citation type="submission" date="2018-10" db="EMBL/GenBank/DDBJ databases">
        <title>Co-occurring genomic capacity for anaerobic methane metabolism and dissimilatory sulfite reduction discovered in the Korarchaeota.</title>
        <authorList>
            <person name="Mckay L.J."/>
            <person name="Dlakic M."/>
            <person name="Fields M.W."/>
            <person name="Delmont T.O."/>
            <person name="Eren A.M."/>
            <person name="Jay Z.J."/>
            <person name="Klingelsmith K.B."/>
            <person name="Rusch D.B."/>
            <person name="Inskeep W.P."/>
        </authorList>
    </citation>
    <scope>NUCLEOTIDE SEQUENCE [LARGE SCALE GENOMIC DNA]</scope>
    <source>
        <strain evidence="6 8">MDKW</strain>
    </source>
</reference>
<dbReference type="InterPro" id="IPR007197">
    <property type="entry name" value="rSAM"/>
</dbReference>
<name>A0A3R9QUZ3_9CREN</name>
<keyword evidence="8" id="KW-1185">Reference proteome</keyword>
<dbReference type="Proteomes" id="UP000277582">
    <property type="component" value="Unassembled WGS sequence"/>
</dbReference>
<dbReference type="InterPro" id="IPR058240">
    <property type="entry name" value="rSAM_sf"/>
</dbReference>
<dbReference type="GO" id="GO:0016740">
    <property type="term" value="F:transferase activity"/>
    <property type="evidence" value="ECO:0007669"/>
    <property type="project" value="TreeGrafter"/>
</dbReference>
<dbReference type="EMBL" id="RCOS01000137">
    <property type="protein sequence ID" value="RSN72802.1"/>
    <property type="molecule type" value="Genomic_DNA"/>
</dbReference>
<evidence type="ECO:0000256" key="3">
    <source>
        <dbReference type="ARBA" id="ARBA00023004"/>
    </source>
</evidence>
<keyword evidence="1" id="KW-0949">S-adenosyl-L-methionine</keyword>
<evidence type="ECO:0000313" key="7">
    <source>
        <dbReference type="EMBL" id="RZN62167.1"/>
    </source>
</evidence>
<dbReference type="EMBL" id="RXII01000053">
    <property type="protein sequence ID" value="RZN62167.1"/>
    <property type="molecule type" value="Genomic_DNA"/>
</dbReference>
<dbReference type="SFLD" id="SFLDG01107">
    <property type="entry name" value="Uncharacterised_Radical_SAM_Su"/>
    <property type="match status" value="1"/>
</dbReference>
<keyword evidence="4" id="KW-0411">Iron-sulfur</keyword>
<dbReference type="GO" id="GO:0046872">
    <property type="term" value="F:metal ion binding"/>
    <property type="evidence" value="ECO:0007669"/>
    <property type="project" value="UniProtKB-KW"/>
</dbReference>
<dbReference type="NCBIfam" id="NF045502">
    <property type="entry name" value="variant_rSAM"/>
    <property type="match status" value="1"/>
</dbReference>
<comment type="caution">
    <text evidence="6">The sequence shown here is derived from an EMBL/GenBank/DDBJ whole genome shotgun (WGS) entry which is preliminary data.</text>
</comment>
<dbReference type="AlphaFoldDB" id="A0A3R9QUZ3"/>
<evidence type="ECO:0000313" key="8">
    <source>
        <dbReference type="Proteomes" id="UP000277582"/>
    </source>
</evidence>
<dbReference type="SMART" id="SM00729">
    <property type="entry name" value="Elp3"/>
    <property type="match status" value="1"/>
</dbReference>
<dbReference type="InterPro" id="IPR013785">
    <property type="entry name" value="Aldolase_TIM"/>
</dbReference>
<dbReference type="Proteomes" id="UP000316217">
    <property type="component" value="Unassembled WGS sequence"/>
</dbReference>
<gene>
    <name evidence="6" type="ORF">D6D85_12200</name>
    <name evidence="7" type="ORF">EF810_03475</name>
</gene>
<evidence type="ECO:0000259" key="5">
    <source>
        <dbReference type="PROSITE" id="PS51918"/>
    </source>
</evidence>
<dbReference type="Gene3D" id="3.20.20.70">
    <property type="entry name" value="Aldolase class I"/>
    <property type="match status" value="1"/>
</dbReference>
<evidence type="ECO:0000256" key="4">
    <source>
        <dbReference type="ARBA" id="ARBA00023014"/>
    </source>
</evidence>
<reference evidence="7 9" key="2">
    <citation type="journal article" date="2019" name="Nat. Microbiol.">
        <title>Wide diversity of methane and short-chain alkane metabolisms in uncultured archaea.</title>
        <authorList>
            <person name="Borrel G."/>
            <person name="Adam P.S."/>
            <person name="McKay L.J."/>
            <person name="Chen L.X."/>
            <person name="Sierra-Garcia I.N."/>
            <person name="Sieber C.M."/>
            <person name="Letourneur Q."/>
            <person name="Ghozlane A."/>
            <person name="Andersen G.L."/>
            <person name="Li W.J."/>
            <person name="Hallam S.J."/>
            <person name="Muyzer G."/>
            <person name="de Oliveira V.M."/>
            <person name="Inskeep W.P."/>
            <person name="Banfield J.F."/>
            <person name="Gribaldo S."/>
        </authorList>
    </citation>
    <scope>NUCLEOTIDE SEQUENCE [LARGE SCALE GENOMIC DNA]</scope>
    <source>
        <strain evidence="7">NM4</strain>
    </source>
</reference>
<dbReference type="OrthoDB" id="73529at2157"/>
<evidence type="ECO:0000256" key="1">
    <source>
        <dbReference type="ARBA" id="ARBA00022691"/>
    </source>
</evidence>
<organism evidence="6 8">
    <name type="scientific">Candidatus Methanodesulfokora washburnensis</name>
    <dbReference type="NCBI Taxonomy" id="2478471"/>
    <lineage>
        <taxon>Archaea</taxon>
        <taxon>Thermoproteota</taxon>
        <taxon>Candidatus Korarchaeia</taxon>
        <taxon>Candidatus Korarchaeia incertae sedis</taxon>
        <taxon>Candidatus Methanodesulfokora</taxon>
    </lineage>
</organism>
<feature type="domain" description="Radical SAM core" evidence="5">
    <location>
        <begin position="100"/>
        <end position="318"/>
    </location>
</feature>
<dbReference type="PANTHER" id="PTHR43726:SF1">
    <property type="entry name" value="BIOTIN SYNTHASE"/>
    <property type="match status" value="1"/>
</dbReference>
<dbReference type="SUPFAM" id="SSF102114">
    <property type="entry name" value="Radical SAM enzymes"/>
    <property type="match status" value="1"/>
</dbReference>
<proteinExistence type="predicted"/>
<keyword evidence="3" id="KW-0408">Iron</keyword>
<dbReference type="RefSeq" id="WP_125672237.1">
    <property type="nucleotide sequence ID" value="NZ_RCOS01000137.1"/>
</dbReference>
<dbReference type="InterPro" id="IPR034422">
    <property type="entry name" value="HydE/PylB-like"/>
</dbReference>
<keyword evidence="2" id="KW-0479">Metal-binding</keyword>
<dbReference type="InterPro" id="IPR016779">
    <property type="entry name" value="rSAM_MSMEG0568"/>
</dbReference>
<dbReference type="Pfam" id="PF04055">
    <property type="entry name" value="Radical_SAM"/>
    <property type="match status" value="1"/>
</dbReference>
<dbReference type="GO" id="GO:0051536">
    <property type="term" value="F:iron-sulfur cluster binding"/>
    <property type="evidence" value="ECO:0007669"/>
    <property type="project" value="UniProtKB-KW"/>
</dbReference>
<protein>
    <submittedName>
        <fullName evidence="6">Radical SAM protein</fullName>
    </submittedName>
</protein>
<evidence type="ECO:0000256" key="2">
    <source>
        <dbReference type="ARBA" id="ARBA00022723"/>
    </source>
</evidence>
<evidence type="ECO:0000313" key="9">
    <source>
        <dbReference type="Proteomes" id="UP000316217"/>
    </source>
</evidence>
<evidence type="ECO:0000313" key="6">
    <source>
        <dbReference type="EMBL" id="RSN72802.1"/>
    </source>
</evidence>
<accession>A0A3R9QUZ3</accession>
<dbReference type="PROSITE" id="PS51918">
    <property type="entry name" value="RADICAL_SAM"/>
    <property type="match status" value="1"/>
</dbReference>
<dbReference type="SFLD" id="SFLDS00029">
    <property type="entry name" value="Radical_SAM"/>
    <property type="match status" value="1"/>
</dbReference>